<protein>
    <submittedName>
        <fullName evidence="1">Uncharacterized protein</fullName>
    </submittedName>
</protein>
<evidence type="ECO:0000313" key="2">
    <source>
        <dbReference type="Proteomes" id="UP000324222"/>
    </source>
</evidence>
<name>A0A5B7EVR9_PORTR</name>
<dbReference type="Proteomes" id="UP000324222">
    <property type="component" value="Unassembled WGS sequence"/>
</dbReference>
<comment type="caution">
    <text evidence="1">The sequence shown here is derived from an EMBL/GenBank/DDBJ whole genome shotgun (WGS) entry which is preliminary data.</text>
</comment>
<accession>A0A5B7EVR9</accession>
<dbReference type="EMBL" id="VSRR010003737">
    <property type="protein sequence ID" value="MPC37286.1"/>
    <property type="molecule type" value="Genomic_DNA"/>
</dbReference>
<gene>
    <name evidence="1" type="ORF">E2C01_030760</name>
</gene>
<reference evidence="1 2" key="1">
    <citation type="submission" date="2019-05" db="EMBL/GenBank/DDBJ databases">
        <title>Another draft genome of Portunus trituberculatus and its Hox gene families provides insights of decapod evolution.</title>
        <authorList>
            <person name="Jeong J.-H."/>
            <person name="Song I."/>
            <person name="Kim S."/>
            <person name="Choi T."/>
            <person name="Kim D."/>
            <person name="Ryu S."/>
            <person name="Kim W."/>
        </authorList>
    </citation>
    <scope>NUCLEOTIDE SEQUENCE [LARGE SCALE GENOMIC DNA]</scope>
    <source>
        <tissue evidence="1">Muscle</tissue>
    </source>
</reference>
<sequence>MIVFPFRLTEVLACPLRRRYTHPNITSIATMTKGTAATTPDTIPTILLLRSWRPCDGSVCATPTRR</sequence>
<evidence type="ECO:0000313" key="1">
    <source>
        <dbReference type="EMBL" id="MPC37286.1"/>
    </source>
</evidence>
<dbReference type="AlphaFoldDB" id="A0A5B7EVR9"/>
<organism evidence="1 2">
    <name type="scientific">Portunus trituberculatus</name>
    <name type="common">Swimming crab</name>
    <name type="synonym">Neptunus trituberculatus</name>
    <dbReference type="NCBI Taxonomy" id="210409"/>
    <lineage>
        <taxon>Eukaryota</taxon>
        <taxon>Metazoa</taxon>
        <taxon>Ecdysozoa</taxon>
        <taxon>Arthropoda</taxon>
        <taxon>Crustacea</taxon>
        <taxon>Multicrustacea</taxon>
        <taxon>Malacostraca</taxon>
        <taxon>Eumalacostraca</taxon>
        <taxon>Eucarida</taxon>
        <taxon>Decapoda</taxon>
        <taxon>Pleocyemata</taxon>
        <taxon>Brachyura</taxon>
        <taxon>Eubrachyura</taxon>
        <taxon>Portunoidea</taxon>
        <taxon>Portunidae</taxon>
        <taxon>Portuninae</taxon>
        <taxon>Portunus</taxon>
    </lineage>
</organism>
<proteinExistence type="predicted"/>
<keyword evidence="2" id="KW-1185">Reference proteome</keyword>